<evidence type="ECO:0000256" key="1">
    <source>
        <dbReference type="ARBA" id="ARBA00004225"/>
    </source>
</evidence>
<evidence type="ECO:0000313" key="10">
    <source>
        <dbReference type="Proteomes" id="UP001652620"/>
    </source>
</evidence>
<dbReference type="NCBIfam" id="TIGR00798">
    <property type="entry name" value="mtc"/>
    <property type="match status" value="1"/>
</dbReference>
<sequence>MSALPKVDIDQPKFDQSTYIGRFKHFFLLTNPLNLLASSAELERSQRVVRNYRAGKDVTSDVSTLDELWRAKYLYDSAFHPETGEKSPLIGRMSAQMPMNTLITGCMLSFHKSTSAVVFWQWFNQTFNAIVNYTNRSGSSKLTTADLVKCYCLGTGGALGTALSLNRLTANMPPLIGRLVPFVAISAANCINVPMMRSHEIRNGVVLLNEQGREVGVSKRAAITGIALVVLSRIAMAIPGMTFTPVLIDKLDKPGKLLNRWPWLNPPLQTALCGLLLIFATPMGCALWPQKMNIKVEKLEDEVQADIKKKNPDLKVVWFNKGL</sequence>
<name>A0A8N4L5E5_BACDO</name>
<evidence type="ECO:0000256" key="9">
    <source>
        <dbReference type="RuleBase" id="RU362000"/>
    </source>
</evidence>
<accession>A0A8N4L5E5</accession>
<reference evidence="11" key="1">
    <citation type="submission" date="2025-08" db="UniProtKB">
        <authorList>
            <consortium name="RefSeq"/>
        </authorList>
    </citation>
    <scope>IDENTIFICATION</scope>
    <source>
        <tissue evidence="11">Adult</tissue>
    </source>
</reference>
<dbReference type="GO" id="GO:0140300">
    <property type="term" value="P:serine import into mitochondrion"/>
    <property type="evidence" value="ECO:0007669"/>
    <property type="project" value="TreeGrafter"/>
</dbReference>
<protein>
    <recommendedName>
        <fullName evidence="9">Sidoreflexin</fullName>
    </recommendedName>
</protein>
<organism evidence="10 11">
    <name type="scientific">Bactrocera dorsalis</name>
    <name type="common">Oriental fruit fly</name>
    <name type="synonym">Dacus dorsalis</name>
    <dbReference type="NCBI Taxonomy" id="27457"/>
    <lineage>
        <taxon>Eukaryota</taxon>
        <taxon>Metazoa</taxon>
        <taxon>Ecdysozoa</taxon>
        <taxon>Arthropoda</taxon>
        <taxon>Hexapoda</taxon>
        <taxon>Insecta</taxon>
        <taxon>Pterygota</taxon>
        <taxon>Neoptera</taxon>
        <taxon>Endopterygota</taxon>
        <taxon>Diptera</taxon>
        <taxon>Brachycera</taxon>
        <taxon>Muscomorpha</taxon>
        <taxon>Tephritoidea</taxon>
        <taxon>Tephritidae</taxon>
        <taxon>Bactrocera</taxon>
        <taxon>Bactrocera</taxon>
    </lineage>
</organism>
<dbReference type="InterPro" id="IPR004686">
    <property type="entry name" value="Mtc"/>
</dbReference>
<proteinExistence type="inferred from homology"/>
<keyword evidence="8 9" id="KW-0472">Membrane</keyword>
<dbReference type="KEGG" id="bdr:105227700"/>
<evidence type="ECO:0000256" key="2">
    <source>
        <dbReference type="ARBA" id="ARBA00005974"/>
    </source>
</evidence>
<feature type="transmembrane region" description="Helical" evidence="9">
    <location>
        <begin position="268"/>
        <end position="288"/>
    </location>
</feature>
<dbReference type="PANTHER" id="PTHR11153:SF8">
    <property type="entry name" value="SIDEROFLEXIN-1"/>
    <property type="match status" value="1"/>
</dbReference>
<keyword evidence="5" id="KW-0029">Amino-acid transport</keyword>
<gene>
    <name evidence="11" type="primary">LOC105227700</name>
</gene>
<dbReference type="PANTHER" id="PTHR11153">
    <property type="entry name" value="SIDEROFLEXIN"/>
    <property type="match status" value="1"/>
</dbReference>
<dbReference type="AlphaFoldDB" id="A0A8N4L5E5"/>
<dbReference type="GeneID" id="105227700"/>
<feature type="transmembrane region" description="Helical" evidence="9">
    <location>
        <begin position="221"/>
        <end position="248"/>
    </location>
</feature>
<dbReference type="Proteomes" id="UP001652620">
    <property type="component" value="Chromosome 3"/>
</dbReference>
<dbReference type="GO" id="GO:0015075">
    <property type="term" value="F:monoatomic ion transmembrane transporter activity"/>
    <property type="evidence" value="ECO:0007669"/>
    <property type="project" value="InterPro"/>
</dbReference>
<comment type="caution">
    <text evidence="9">Lacks conserved residue(s) required for the propagation of feature annotation.</text>
</comment>
<dbReference type="GO" id="GO:0005743">
    <property type="term" value="C:mitochondrial inner membrane"/>
    <property type="evidence" value="ECO:0007669"/>
    <property type="project" value="TreeGrafter"/>
</dbReference>
<evidence type="ECO:0000256" key="8">
    <source>
        <dbReference type="ARBA" id="ARBA00023136"/>
    </source>
</evidence>
<evidence type="ECO:0000313" key="11">
    <source>
        <dbReference type="RefSeq" id="XP_029406714.2"/>
    </source>
</evidence>
<comment type="subcellular location">
    <subcellularLocation>
        <location evidence="1 9">Mitochondrion membrane</location>
        <topology evidence="1 9">Multi-pass membrane protein</topology>
    </subcellularLocation>
</comment>
<evidence type="ECO:0000256" key="4">
    <source>
        <dbReference type="ARBA" id="ARBA00022692"/>
    </source>
</evidence>
<evidence type="ECO:0000256" key="3">
    <source>
        <dbReference type="ARBA" id="ARBA00022448"/>
    </source>
</evidence>
<keyword evidence="6 9" id="KW-1133">Transmembrane helix</keyword>
<keyword evidence="10" id="KW-1185">Reference proteome</keyword>
<keyword evidence="4 9" id="KW-0812">Transmembrane</keyword>
<keyword evidence="3" id="KW-0813">Transport</keyword>
<evidence type="ECO:0000256" key="5">
    <source>
        <dbReference type="ARBA" id="ARBA00022970"/>
    </source>
</evidence>
<dbReference type="Pfam" id="PF03820">
    <property type="entry name" value="SFXNs"/>
    <property type="match status" value="1"/>
</dbReference>
<dbReference type="OrthoDB" id="6608471at2759"/>
<evidence type="ECO:0000256" key="6">
    <source>
        <dbReference type="ARBA" id="ARBA00022989"/>
    </source>
</evidence>
<evidence type="ECO:0000256" key="7">
    <source>
        <dbReference type="ARBA" id="ARBA00023128"/>
    </source>
</evidence>
<comment type="similarity">
    <text evidence="2 9">Belongs to the sideroflexin family.</text>
</comment>
<dbReference type="RefSeq" id="XP_029406714.2">
    <property type="nucleotide sequence ID" value="XM_029550854.2"/>
</dbReference>
<keyword evidence="7 9" id="KW-0496">Mitochondrion</keyword>